<dbReference type="Pfam" id="PF03856">
    <property type="entry name" value="SUN"/>
    <property type="match status" value="1"/>
</dbReference>
<reference evidence="3 4" key="1">
    <citation type="journal article" date="2016" name="Sci. Rep.">
        <title>Insights into Adaptations to a Near-Obligate Nematode Endoparasitic Lifestyle from the Finished Genome of Drechmeria coniospora.</title>
        <authorList>
            <person name="Zhang L."/>
            <person name="Zhou Z."/>
            <person name="Guo Q."/>
            <person name="Fokkens L."/>
            <person name="Miskei M."/>
            <person name="Pocsi I."/>
            <person name="Zhang W."/>
            <person name="Chen M."/>
            <person name="Wang L."/>
            <person name="Sun Y."/>
            <person name="Donzelli B.G."/>
            <person name="Gibson D.M."/>
            <person name="Nelson D.R."/>
            <person name="Luo J.G."/>
            <person name="Rep M."/>
            <person name="Liu H."/>
            <person name="Yang S."/>
            <person name="Wang J."/>
            <person name="Krasnoff S.B."/>
            <person name="Xu Y."/>
            <person name="Molnar I."/>
            <person name="Lin M."/>
        </authorList>
    </citation>
    <scope>NUCLEOTIDE SEQUENCE [LARGE SCALE GENOMIC DNA]</scope>
    <source>
        <strain evidence="3 4">ARSEF 6962</strain>
    </source>
</reference>
<organism evidence="3 4">
    <name type="scientific">Drechmeria coniospora</name>
    <name type="common">Nematophagous fungus</name>
    <name type="synonym">Meria coniospora</name>
    <dbReference type="NCBI Taxonomy" id="98403"/>
    <lineage>
        <taxon>Eukaryota</taxon>
        <taxon>Fungi</taxon>
        <taxon>Dikarya</taxon>
        <taxon>Ascomycota</taxon>
        <taxon>Pezizomycotina</taxon>
        <taxon>Sordariomycetes</taxon>
        <taxon>Hypocreomycetidae</taxon>
        <taxon>Hypocreales</taxon>
        <taxon>Ophiocordycipitaceae</taxon>
        <taxon>Drechmeria</taxon>
    </lineage>
</organism>
<protein>
    <recommendedName>
        <fullName evidence="5">SUN domain-containing protein</fullName>
    </recommendedName>
</protein>
<feature type="compositionally biased region" description="Basic and acidic residues" evidence="2">
    <location>
        <begin position="430"/>
        <end position="440"/>
    </location>
</feature>
<comment type="caution">
    <text evidence="3">The sequence shown here is derived from an EMBL/GenBank/DDBJ whole genome shotgun (WGS) entry which is preliminary data.</text>
</comment>
<proteinExistence type="inferred from homology"/>
<feature type="region of interest" description="Disordered" evidence="2">
    <location>
        <begin position="336"/>
        <end position="390"/>
    </location>
</feature>
<evidence type="ECO:0000313" key="3">
    <source>
        <dbReference type="EMBL" id="KYK59317.1"/>
    </source>
</evidence>
<dbReference type="RefSeq" id="XP_040658669.1">
    <property type="nucleotide sequence ID" value="XM_040797786.1"/>
</dbReference>
<dbReference type="AlphaFoldDB" id="A0A151GQC9"/>
<sequence length="492" mass="50586">MKISSLQALAGPTAIILSAAGCDASSGHQRLHQLERRLDAQHAHGHARAHVRSEGGLVVEKRGGGTCAFPTNDRNLHAVTTDAMNAGWAMSPDQPCKPGSYCPYACQSGMVMAQWQPGSVYQPGSSMNGGLFCDESGVIHKPFDDKENCVQGTGAVVAVNDANRVLSWCQTVLPGNEAMLIPTEIKAKSTKVVAVPDHTYWQGTAAHYYINPPGVGTEGCIWGDESKPVGNWSPYVAGANTVANGQTFVKIGWNPIWMNTLALKSQGAGFSLKIECPDGGCSGLPCEIDGSNTGVVKANTAPVGAGGSAFCVVTVDKGKTANIVAYDGSGGSVNYGQVGDDSASSKPVDSSPAPVPTTSMQPTTTSTTSTPTSTPTPTPTTTSSSSSTTTYVAPTTHTTALMNSTTILLSTGSPKKNTTRPSVMPGIFHEDSSNSTHDHMPSASGPSSLAPTATGSSNYAIVSNMQGGAGRQHGSVTLAGLLALFVATAVLL</sequence>
<dbReference type="PANTHER" id="PTHR31654:SF0">
    <property type="entry name" value="SECRETED BETA-GLUCOSIDASE ADG3-RELATED"/>
    <property type="match status" value="1"/>
</dbReference>
<dbReference type="EMBL" id="LAYC01000001">
    <property type="protein sequence ID" value="KYK59317.1"/>
    <property type="molecule type" value="Genomic_DNA"/>
</dbReference>
<feature type="compositionally biased region" description="Low complexity" evidence="2">
    <location>
        <begin position="356"/>
        <end position="390"/>
    </location>
</feature>
<dbReference type="InterPro" id="IPR005556">
    <property type="entry name" value="SUN"/>
</dbReference>
<accession>A0A151GQC9</accession>
<dbReference type="GeneID" id="63713090"/>
<dbReference type="InterPro" id="IPR053088">
    <property type="entry name" value="Beta-glucosidase/SUN-like"/>
</dbReference>
<evidence type="ECO:0000256" key="1">
    <source>
        <dbReference type="ARBA" id="ARBA00010579"/>
    </source>
</evidence>
<feature type="region of interest" description="Disordered" evidence="2">
    <location>
        <begin position="430"/>
        <end position="451"/>
    </location>
</feature>
<evidence type="ECO:0000256" key="2">
    <source>
        <dbReference type="SAM" id="MobiDB-lite"/>
    </source>
</evidence>
<dbReference type="Proteomes" id="UP000076580">
    <property type="component" value="Chromosome 01"/>
</dbReference>
<evidence type="ECO:0008006" key="5">
    <source>
        <dbReference type="Google" id="ProtNLM"/>
    </source>
</evidence>
<dbReference type="PROSITE" id="PS51257">
    <property type="entry name" value="PROKAR_LIPOPROTEIN"/>
    <property type="match status" value="1"/>
</dbReference>
<name>A0A151GQC9_DRECN</name>
<dbReference type="STRING" id="98403.A0A151GQC9"/>
<dbReference type="InParanoid" id="A0A151GQC9"/>
<dbReference type="PANTHER" id="PTHR31654">
    <property type="entry name" value="SECRETED BETA-GLUCOSIDASE ADG3-RELATED"/>
    <property type="match status" value="1"/>
</dbReference>
<keyword evidence="4" id="KW-1185">Reference proteome</keyword>
<dbReference type="FunCoup" id="A0A151GQC9">
    <property type="interactions" value="2"/>
</dbReference>
<gene>
    <name evidence="3" type="ORF">DCS_00447</name>
</gene>
<comment type="similarity">
    <text evidence="1">Belongs to the SUN family.</text>
</comment>
<evidence type="ECO:0000313" key="4">
    <source>
        <dbReference type="Proteomes" id="UP000076580"/>
    </source>
</evidence>